<keyword evidence="12" id="KW-1185">Reference proteome</keyword>
<evidence type="ECO:0000313" key="12">
    <source>
        <dbReference type="Proteomes" id="UP001466933"/>
    </source>
</evidence>
<evidence type="ECO:0000256" key="2">
    <source>
        <dbReference type="ARBA" id="ARBA00005417"/>
    </source>
</evidence>
<dbReference type="CDD" id="cd03262">
    <property type="entry name" value="ABC_HisP_GlnQ"/>
    <property type="match status" value="1"/>
</dbReference>
<evidence type="ECO:0000256" key="1">
    <source>
        <dbReference type="ARBA" id="ARBA00004202"/>
    </source>
</evidence>
<evidence type="ECO:0000259" key="10">
    <source>
        <dbReference type="PROSITE" id="PS50893"/>
    </source>
</evidence>
<dbReference type="SMART" id="SM00382">
    <property type="entry name" value="AAA"/>
    <property type="match status" value="1"/>
</dbReference>
<name>A0ABU9WRT9_9BURK</name>
<evidence type="ECO:0000256" key="6">
    <source>
        <dbReference type="ARBA" id="ARBA00022741"/>
    </source>
</evidence>
<evidence type="ECO:0000256" key="9">
    <source>
        <dbReference type="ARBA" id="ARBA00023136"/>
    </source>
</evidence>
<comment type="caution">
    <text evidence="11">The sequence shown here is derived from an EMBL/GenBank/DDBJ whole genome shotgun (WGS) entry which is preliminary data.</text>
</comment>
<dbReference type="PANTHER" id="PTHR43166:SF9">
    <property type="entry name" value="GLUTAMATE_ASPARTATE IMPORT ATP-BINDING PROTEIN GLTL"/>
    <property type="match status" value="1"/>
</dbReference>
<dbReference type="Proteomes" id="UP001466933">
    <property type="component" value="Unassembled WGS sequence"/>
</dbReference>
<evidence type="ECO:0000256" key="5">
    <source>
        <dbReference type="ARBA" id="ARBA00022519"/>
    </source>
</evidence>
<keyword evidence="3" id="KW-0813">Transport</keyword>
<dbReference type="RefSeq" id="WP_343494912.1">
    <property type="nucleotide sequence ID" value="NZ_JBCPYA010000020.1"/>
</dbReference>
<comment type="similarity">
    <text evidence="2">Belongs to the ABC transporter superfamily.</text>
</comment>
<dbReference type="PROSITE" id="PS00211">
    <property type="entry name" value="ABC_TRANSPORTER_1"/>
    <property type="match status" value="1"/>
</dbReference>
<keyword evidence="4" id="KW-1003">Cell membrane</keyword>
<dbReference type="SUPFAM" id="SSF52540">
    <property type="entry name" value="P-loop containing nucleoside triphosphate hydrolases"/>
    <property type="match status" value="1"/>
</dbReference>
<organism evidence="11 12">
    <name type="scientific">Burkholderia theae</name>
    <dbReference type="NCBI Taxonomy" id="3143496"/>
    <lineage>
        <taxon>Bacteria</taxon>
        <taxon>Pseudomonadati</taxon>
        <taxon>Pseudomonadota</taxon>
        <taxon>Betaproteobacteria</taxon>
        <taxon>Burkholderiales</taxon>
        <taxon>Burkholderiaceae</taxon>
        <taxon>Burkholderia</taxon>
    </lineage>
</organism>
<evidence type="ECO:0000256" key="3">
    <source>
        <dbReference type="ARBA" id="ARBA00022448"/>
    </source>
</evidence>
<protein>
    <submittedName>
        <fullName evidence="11">Amino acid ABC transporter ATP-binding protein</fullName>
    </submittedName>
</protein>
<dbReference type="GO" id="GO:0005524">
    <property type="term" value="F:ATP binding"/>
    <property type="evidence" value="ECO:0007669"/>
    <property type="project" value="UniProtKB-KW"/>
</dbReference>
<dbReference type="InterPro" id="IPR030679">
    <property type="entry name" value="ABC_ATPase_HisP-typ"/>
</dbReference>
<accession>A0ABU9WRT9</accession>
<keyword evidence="6" id="KW-0547">Nucleotide-binding</keyword>
<dbReference type="Gene3D" id="3.40.50.300">
    <property type="entry name" value="P-loop containing nucleotide triphosphate hydrolases"/>
    <property type="match status" value="1"/>
</dbReference>
<dbReference type="InterPro" id="IPR050086">
    <property type="entry name" value="MetN_ABC_transporter-like"/>
</dbReference>
<comment type="subcellular location">
    <subcellularLocation>
        <location evidence="1">Cell membrane</location>
        <topology evidence="1">Peripheral membrane protein</topology>
    </subcellularLocation>
</comment>
<dbReference type="InterPro" id="IPR027417">
    <property type="entry name" value="P-loop_NTPase"/>
</dbReference>
<evidence type="ECO:0000256" key="8">
    <source>
        <dbReference type="ARBA" id="ARBA00022970"/>
    </source>
</evidence>
<reference evidence="11 12" key="1">
    <citation type="submission" date="2024-05" db="EMBL/GenBank/DDBJ databases">
        <title>Burkholderia sp. Nov. a novel bacteria isolated from rhizosphere soil of Camellia sinensis.</title>
        <authorList>
            <person name="Dong Y."/>
        </authorList>
    </citation>
    <scope>NUCLEOTIDE SEQUENCE [LARGE SCALE GENOMIC DNA]</scope>
    <source>
        <strain evidence="11 12">GS2Y</strain>
    </source>
</reference>
<keyword evidence="8" id="KW-0029">Amino-acid transport</keyword>
<keyword evidence="7 11" id="KW-0067">ATP-binding</keyword>
<evidence type="ECO:0000256" key="7">
    <source>
        <dbReference type="ARBA" id="ARBA00022840"/>
    </source>
</evidence>
<dbReference type="EMBL" id="JBCPYA010000020">
    <property type="protein sequence ID" value="MEN2474798.1"/>
    <property type="molecule type" value="Genomic_DNA"/>
</dbReference>
<dbReference type="PROSITE" id="PS50893">
    <property type="entry name" value="ABC_TRANSPORTER_2"/>
    <property type="match status" value="1"/>
</dbReference>
<dbReference type="PANTHER" id="PTHR43166">
    <property type="entry name" value="AMINO ACID IMPORT ATP-BINDING PROTEIN"/>
    <property type="match status" value="1"/>
</dbReference>
<dbReference type="Pfam" id="PF00005">
    <property type="entry name" value="ABC_tran"/>
    <property type="match status" value="1"/>
</dbReference>
<gene>
    <name evidence="11" type="ORF">VOI36_33310</name>
</gene>
<keyword evidence="9" id="KW-0472">Membrane</keyword>
<dbReference type="InterPro" id="IPR003439">
    <property type="entry name" value="ABC_transporter-like_ATP-bd"/>
</dbReference>
<dbReference type="InterPro" id="IPR003593">
    <property type="entry name" value="AAA+_ATPase"/>
</dbReference>
<feature type="domain" description="ABC transporter" evidence="10">
    <location>
        <begin position="4"/>
        <end position="238"/>
    </location>
</feature>
<dbReference type="PIRSF" id="PIRSF039085">
    <property type="entry name" value="ABC_ATPase_HisP"/>
    <property type="match status" value="1"/>
</dbReference>
<keyword evidence="5" id="KW-0997">Cell inner membrane</keyword>
<sequence>MSFIELIDLKKSYGKHDVLKGINLNVERHQVVTLIGASGCGKSTMLRCLNALEQIDSGQIRVAGDVVSGPGVNVNRLRRSVGMVFQSYNLFPHMTVLQNIALGPVKLLGMSEEEAREEAHALLRRVNLDHRANYYPDQLSGGQQQRVAIVRSIAMKPEALLLDEITSALDPELVAEVLNIVRDLAGDGMTMLLATHEMHFAREVSDLVVFLEQGRVLEQGPPEQIFGDPKEARTREFLKQIVEAGRL</sequence>
<evidence type="ECO:0000256" key="4">
    <source>
        <dbReference type="ARBA" id="ARBA00022475"/>
    </source>
</evidence>
<dbReference type="InterPro" id="IPR017871">
    <property type="entry name" value="ABC_transporter-like_CS"/>
</dbReference>
<evidence type="ECO:0000313" key="11">
    <source>
        <dbReference type="EMBL" id="MEN2474798.1"/>
    </source>
</evidence>
<proteinExistence type="inferred from homology"/>